<gene>
    <name evidence="5 9" type="primary">tsf</name>
    <name evidence="9" type="ORF">MNODULE_08125</name>
</gene>
<comment type="subcellular location">
    <subcellularLocation>
        <location evidence="5 7">Cytoplasm</location>
    </subcellularLocation>
</comment>
<dbReference type="FunFam" id="1.10.286.20:FF:000001">
    <property type="entry name" value="Elongation factor Ts"/>
    <property type="match status" value="1"/>
</dbReference>
<dbReference type="Proteomes" id="UP000534783">
    <property type="component" value="Unassembled WGS sequence"/>
</dbReference>
<proteinExistence type="inferred from homology"/>
<dbReference type="RefSeq" id="WP_168058940.1">
    <property type="nucleotide sequence ID" value="NZ_VTOW01000001.1"/>
</dbReference>
<dbReference type="SUPFAM" id="SSF54713">
    <property type="entry name" value="Elongation factor Ts (EF-Ts), dimerisation domain"/>
    <property type="match status" value="1"/>
</dbReference>
<dbReference type="PROSITE" id="PS01127">
    <property type="entry name" value="EF_TS_2"/>
    <property type="match status" value="1"/>
</dbReference>
<dbReference type="AlphaFoldDB" id="A0A7X6DP49"/>
<comment type="function">
    <text evidence="5 6">Associates with the EF-Tu.GDP complex and induces the exchange of GDP to GTP. It remains bound to the aminoacyl-tRNA.EF-Tu.GTP complex up to the GTP hydrolysis stage on the ribosome.</text>
</comment>
<feature type="domain" description="Translation elongation factor EFTs/EF1B dimerisation" evidence="8">
    <location>
        <begin position="55"/>
        <end position="198"/>
    </location>
</feature>
<dbReference type="Gene3D" id="1.10.286.20">
    <property type="match status" value="1"/>
</dbReference>
<dbReference type="FunFam" id="1.10.8.10:FF:000001">
    <property type="entry name" value="Elongation factor Ts"/>
    <property type="match status" value="1"/>
</dbReference>
<keyword evidence="3 5" id="KW-0251">Elongation factor</keyword>
<dbReference type="CDD" id="cd14275">
    <property type="entry name" value="UBA_EF-Ts"/>
    <property type="match status" value="1"/>
</dbReference>
<keyword evidence="5" id="KW-0963">Cytoplasm</keyword>
<evidence type="ECO:0000256" key="4">
    <source>
        <dbReference type="ARBA" id="ARBA00022917"/>
    </source>
</evidence>
<keyword evidence="10" id="KW-1185">Reference proteome</keyword>
<feature type="region of interest" description="Involved in Mg(2+) ion dislocation from EF-Tu" evidence="5">
    <location>
        <begin position="80"/>
        <end position="83"/>
    </location>
</feature>
<evidence type="ECO:0000313" key="9">
    <source>
        <dbReference type="EMBL" id="NKE70702.1"/>
    </source>
</evidence>
<dbReference type="HAMAP" id="MF_00050">
    <property type="entry name" value="EF_Ts"/>
    <property type="match status" value="1"/>
</dbReference>
<evidence type="ECO:0000256" key="7">
    <source>
        <dbReference type="RuleBase" id="RU000643"/>
    </source>
</evidence>
<dbReference type="PANTHER" id="PTHR11741:SF0">
    <property type="entry name" value="ELONGATION FACTOR TS, MITOCHONDRIAL"/>
    <property type="match status" value="1"/>
</dbReference>
<dbReference type="SUPFAM" id="SSF46934">
    <property type="entry name" value="UBA-like"/>
    <property type="match status" value="1"/>
</dbReference>
<evidence type="ECO:0000256" key="3">
    <source>
        <dbReference type="ARBA" id="ARBA00022768"/>
    </source>
</evidence>
<dbReference type="Pfam" id="PF00889">
    <property type="entry name" value="EF_TS"/>
    <property type="match status" value="1"/>
</dbReference>
<dbReference type="EMBL" id="VTOW01000001">
    <property type="protein sequence ID" value="NKE70702.1"/>
    <property type="molecule type" value="Genomic_DNA"/>
</dbReference>
<evidence type="ECO:0000256" key="6">
    <source>
        <dbReference type="RuleBase" id="RU000642"/>
    </source>
</evidence>
<evidence type="ECO:0000259" key="8">
    <source>
        <dbReference type="Pfam" id="PF00889"/>
    </source>
</evidence>
<reference evidence="9 10" key="1">
    <citation type="journal article" date="2020" name="Nature">
        <title>Bacterial chemolithoautotrophy via manganese oxidation.</title>
        <authorList>
            <person name="Yu H."/>
            <person name="Leadbetter J.R."/>
        </authorList>
    </citation>
    <scope>NUCLEOTIDE SEQUENCE [LARGE SCALE GENOMIC DNA]</scope>
    <source>
        <strain evidence="9 10">Mn-1</strain>
    </source>
</reference>
<dbReference type="GO" id="GO:0005737">
    <property type="term" value="C:cytoplasm"/>
    <property type="evidence" value="ECO:0007669"/>
    <property type="project" value="UniProtKB-SubCell"/>
</dbReference>
<comment type="similarity">
    <text evidence="1 5 6">Belongs to the EF-Ts family.</text>
</comment>
<dbReference type="NCBIfam" id="TIGR00116">
    <property type="entry name" value="tsf"/>
    <property type="match status" value="1"/>
</dbReference>
<sequence length="201" mass="22429">MSAVDTIKELREKTGAGIMDCKAALAQSQGDLSKAIDYLRQKGLATAAKKAGRETREGSIGSYIHFGGKIGVLVEVSCETDFVARNPEFQEFVRDIAMQIAGSTPPPQYIRREEVPAEVIEKERNIYIAQARETKKPEGVIAKIAEGKLEKFFEEICLLEQPFIKDPQTKIKDLLAQKIAKVGENMHIRRFTRYQLGEGEA</sequence>
<dbReference type="InterPro" id="IPR001816">
    <property type="entry name" value="Transl_elong_EFTs/EF1B"/>
</dbReference>
<evidence type="ECO:0000313" key="10">
    <source>
        <dbReference type="Proteomes" id="UP000534783"/>
    </source>
</evidence>
<dbReference type="Gene3D" id="1.10.8.10">
    <property type="entry name" value="DNA helicase RuvA subunit, C-terminal domain"/>
    <property type="match status" value="1"/>
</dbReference>
<organism evidence="9 10">
    <name type="scientific">Candidatus Manganitrophus noduliformans</name>
    <dbReference type="NCBI Taxonomy" id="2606439"/>
    <lineage>
        <taxon>Bacteria</taxon>
        <taxon>Pseudomonadati</taxon>
        <taxon>Nitrospirota</taxon>
        <taxon>Nitrospiria</taxon>
        <taxon>Candidatus Troglogloeales</taxon>
        <taxon>Candidatus Manganitrophaceae</taxon>
        <taxon>Candidatus Manganitrophus</taxon>
    </lineage>
</organism>
<protein>
    <recommendedName>
        <fullName evidence="2 5">Elongation factor Ts</fullName>
        <shortName evidence="5">EF-Ts</shortName>
    </recommendedName>
</protein>
<dbReference type="InterPro" id="IPR036402">
    <property type="entry name" value="EF-Ts_dimer_sf"/>
</dbReference>
<accession>A0A7X6DP49</accession>
<dbReference type="Gene3D" id="3.30.479.20">
    <property type="entry name" value="Elongation factor Ts, dimerisation domain"/>
    <property type="match status" value="1"/>
</dbReference>
<dbReference type="InterPro" id="IPR018101">
    <property type="entry name" value="Transl_elong_Ts_CS"/>
</dbReference>
<name>A0A7X6DP49_9BACT</name>
<dbReference type="InterPro" id="IPR014039">
    <property type="entry name" value="Transl_elong_EFTs/EF1B_dimer"/>
</dbReference>
<comment type="caution">
    <text evidence="9">The sequence shown here is derived from an EMBL/GenBank/DDBJ whole genome shotgun (WGS) entry which is preliminary data.</text>
</comment>
<dbReference type="GO" id="GO:0003746">
    <property type="term" value="F:translation elongation factor activity"/>
    <property type="evidence" value="ECO:0007669"/>
    <property type="project" value="UniProtKB-UniRule"/>
</dbReference>
<keyword evidence="4 5" id="KW-0648">Protein biosynthesis</keyword>
<evidence type="ECO:0000256" key="5">
    <source>
        <dbReference type="HAMAP-Rule" id="MF_00050"/>
    </source>
</evidence>
<dbReference type="InterPro" id="IPR009060">
    <property type="entry name" value="UBA-like_sf"/>
</dbReference>
<evidence type="ECO:0000256" key="1">
    <source>
        <dbReference type="ARBA" id="ARBA00005532"/>
    </source>
</evidence>
<evidence type="ECO:0000256" key="2">
    <source>
        <dbReference type="ARBA" id="ARBA00016956"/>
    </source>
</evidence>
<dbReference type="PANTHER" id="PTHR11741">
    <property type="entry name" value="ELONGATION FACTOR TS"/>
    <property type="match status" value="1"/>
</dbReference>